<dbReference type="InterPro" id="IPR047187">
    <property type="entry name" value="SF1_C_Upf1"/>
</dbReference>
<evidence type="ECO:0000259" key="1">
    <source>
        <dbReference type="Pfam" id="PF13087"/>
    </source>
</evidence>
<gene>
    <name evidence="2" type="ORF">E1269_10680</name>
</gene>
<dbReference type="SUPFAM" id="SSF52129">
    <property type="entry name" value="Caspase-like"/>
    <property type="match status" value="1"/>
</dbReference>
<dbReference type="Pfam" id="PF13087">
    <property type="entry name" value="AAA_12"/>
    <property type="match status" value="1"/>
</dbReference>
<dbReference type="EMBL" id="SMKZ01000012">
    <property type="protein sequence ID" value="TDE10939.1"/>
    <property type="molecule type" value="Genomic_DNA"/>
</dbReference>
<dbReference type="OrthoDB" id="3197455at2"/>
<accession>A0A4R5DBB0</accession>
<proteinExistence type="predicted"/>
<evidence type="ECO:0000313" key="3">
    <source>
        <dbReference type="Proteomes" id="UP000294739"/>
    </source>
</evidence>
<dbReference type="RefSeq" id="WP_131894186.1">
    <property type="nucleotide sequence ID" value="NZ_SMKZ01000012.1"/>
</dbReference>
<dbReference type="SUPFAM" id="SSF52540">
    <property type="entry name" value="P-loop containing nucleoside triphosphate hydrolases"/>
    <property type="match status" value="1"/>
</dbReference>
<dbReference type="InterPro" id="IPR027417">
    <property type="entry name" value="P-loop_NTPase"/>
</dbReference>
<protein>
    <recommendedName>
        <fullName evidence="1">DNA2/NAM7 helicase-like C-terminal domain-containing protein</fullName>
    </recommendedName>
</protein>
<dbReference type="InterPro" id="IPR041679">
    <property type="entry name" value="DNA2/NAM7-like_C"/>
</dbReference>
<comment type="caution">
    <text evidence="2">The sequence shown here is derived from an EMBL/GenBank/DDBJ whole genome shotgun (WGS) entry which is preliminary data.</text>
</comment>
<dbReference type="PANTHER" id="PTHR10887:SF495">
    <property type="entry name" value="HELICASE SENATAXIN ISOFORM X1-RELATED"/>
    <property type="match status" value="1"/>
</dbReference>
<dbReference type="Proteomes" id="UP000294739">
    <property type="component" value="Unassembled WGS sequence"/>
</dbReference>
<dbReference type="Gene3D" id="3.40.50.1460">
    <property type="match status" value="1"/>
</dbReference>
<reference evidence="2 3" key="1">
    <citation type="submission" date="2019-03" db="EMBL/GenBank/DDBJ databases">
        <title>Draft genome sequences of novel Actinobacteria.</title>
        <authorList>
            <person name="Sahin N."/>
            <person name="Ay H."/>
            <person name="Saygin H."/>
        </authorList>
    </citation>
    <scope>NUCLEOTIDE SEQUENCE [LARGE SCALE GENOMIC DNA]</scope>
    <source>
        <strain evidence="2 3">5K138</strain>
    </source>
</reference>
<dbReference type="Gene3D" id="3.40.50.300">
    <property type="entry name" value="P-loop containing nucleotide triphosphate hydrolases"/>
    <property type="match status" value="2"/>
</dbReference>
<keyword evidence="3" id="KW-1185">Reference proteome</keyword>
<feature type="domain" description="DNA2/NAM7 helicase-like C-terminal" evidence="1">
    <location>
        <begin position="994"/>
        <end position="1167"/>
    </location>
</feature>
<dbReference type="CDD" id="cd18808">
    <property type="entry name" value="SF1_C_Upf1"/>
    <property type="match status" value="1"/>
</dbReference>
<organism evidence="2 3">
    <name type="scientific">Jiangella asiatica</name>
    <dbReference type="NCBI Taxonomy" id="2530372"/>
    <lineage>
        <taxon>Bacteria</taxon>
        <taxon>Bacillati</taxon>
        <taxon>Actinomycetota</taxon>
        <taxon>Actinomycetes</taxon>
        <taxon>Jiangellales</taxon>
        <taxon>Jiangellaceae</taxon>
        <taxon>Jiangella</taxon>
    </lineage>
</organism>
<dbReference type="InParanoid" id="A0A4R5DBB0"/>
<name>A0A4R5DBB0_9ACTN</name>
<dbReference type="PANTHER" id="PTHR10887">
    <property type="entry name" value="DNA2/NAM7 HELICASE FAMILY"/>
    <property type="match status" value="1"/>
</dbReference>
<dbReference type="InterPro" id="IPR029030">
    <property type="entry name" value="Caspase-like_dom_sf"/>
</dbReference>
<dbReference type="InterPro" id="IPR045055">
    <property type="entry name" value="DNA2/NAM7-like"/>
</dbReference>
<evidence type="ECO:0000313" key="2">
    <source>
        <dbReference type="EMBL" id="TDE10939.1"/>
    </source>
</evidence>
<sequence>MSELSIHVRTEPVRERFVAVRPPVAAVPTPATVVARRPLTAASALEIADRADRRRLPAGERAALLVGTAVYDHVDYPRLSTAAAGLRHMQQVLERPDVGMADVVRVVADATRTDMMRAIETFLDERELSDTVLVYLAGYAGVSTRDGRLFLVASDTDPADLEGTAVAADFLRQRLQECRAASKVVLLDHCAAGDEPDRLSVRGREVMPEPAGVYVISASRTLRPAADLADSASTLGTTRFTEEIVEGLLTGRVKSGLGAWVTADDLAAYVVDRLTERGVPADRLPATSTLAVSGNHVIARSAVRALSLLDGDRAAERPVTAQPRAENRHEELADPGWRDVIAYYRACLTEPRAPEVLPSRDEESADWFAIGSGPEVLLSGTEAIARAPQGVDTFDWKERDVWYGYPFVTLAGGGRRHSANPLAPPSVAPLLVRRVEVTVDARGAAALRPTGPVVPHAGVLQACLDDQEAASVLATWRQSWKPGDREQMLAAIRQLMGRLGLTELDELEPAELSADDLRTATRTGIHNAACVLYVESDRPTALAVSAELGSVADHRTQIPGTALEYLGKPVGLRRVTGTVPPPVLPAELDESQQAVLTAAMTRPLTVAAAPPGTGKERLIVDVVATAVAAGQKVLVTSTDDAALHELARRCGALAPGLLIKTGDAQARAEEKQLVRELLRSTKGEPRGRRRSTVEAELAAVRDDLHEWRRLLRERNAVETRLRKTTAARAAAAGRLGLSVGVLGQAWREHDAAMREWIDRARELTDVKFLGGFRRRSLVVAYLRALGEGGIDAGSLRRQLLEPAAFDSLLLFARAEQRLREDRWTVEQLGDDLLDAQGRVLTERFGELSAELMAVVVAEQAAAARDELTARRRALEPGGKDRPASQRHLLDHLGGWAVTVDAAQQLALEPGMFDLVVLDDAHRCSVAEALPVLFRARRALVIGDPRLRPQQPPLSDHRIRKARENAGLSAAWLEHRRLSFGAHSAYDAALGNVDRPILLDQHDGSHPGIARIVDEHFYDARLTVVTDVSGLRRATDAESGEATLLLWEDVNGAPERGLNGGSWRNQAEIDRVVWAVNELRDQLPKDAAIAVVTPFRAQAEELRSLFRFEPVRVVSVDDAELAACDAVVLSLVAGEDMPEQTVRWVQAQADLWNAALGAARSHVVTVGQHGFWSRRSGLPELLARRSSVRSFHVHPIPPAFAESGGDVDPLVDLLCERLTAAGHDVTPNAVVDGYRCDALVRTPDETVAVLLDRGWPADQDASRHARLLLLRRRLLLGLSASPEGPSVTRVLRVPTWQVRSGEPIEGLMA</sequence>